<name>A0ABW8LTC6_9ACTN</name>
<dbReference type="EMBL" id="JBJDQH010000007">
    <property type="protein sequence ID" value="MFK4267506.1"/>
    <property type="molecule type" value="Genomic_DNA"/>
</dbReference>
<accession>A0ABW8LTC6</accession>
<organism evidence="7 8">
    <name type="scientific">Streptomyces milbemycinicus</name>
    <dbReference type="NCBI Taxonomy" id="476552"/>
    <lineage>
        <taxon>Bacteria</taxon>
        <taxon>Bacillati</taxon>
        <taxon>Actinomycetota</taxon>
        <taxon>Actinomycetes</taxon>
        <taxon>Kitasatosporales</taxon>
        <taxon>Streptomycetaceae</taxon>
        <taxon>Streptomyces</taxon>
    </lineage>
</organism>
<reference evidence="7 8" key="1">
    <citation type="submission" date="2024-11" db="EMBL/GenBank/DDBJ databases">
        <title>The Natural Products Discovery Center: Release of the First 8490 Sequenced Strains for Exploring Actinobacteria Biosynthetic Diversity.</title>
        <authorList>
            <person name="Kalkreuter E."/>
            <person name="Kautsar S.A."/>
            <person name="Yang D."/>
            <person name="Bader C.D."/>
            <person name="Teijaro C.N."/>
            <person name="Fluegel L."/>
            <person name="Davis C.M."/>
            <person name="Simpson J.R."/>
            <person name="Lauterbach L."/>
            <person name="Steele A.D."/>
            <person name="Gui C."/>
            <person name="Meng S."/>
            <person name="Li G."/>
            <person name="Viehrig K."/>
            <person name="Ye F."/>
            <person name="Su P."/>
            <person name="Kiefer A.F."/>
            <person name="Nichols A."/>
            <person name="Cepeda A.J."/>
            <person name="Yan W."/>
            <person name="Fan B."/>
            <person name="Jiang Y."/>
            <person name="Adhikari A."/>
            <person name="Zheng C.-J."/>
            <person name="Schuster L."/>
            <person name="Cowan T.M."/>
            <person name="Smanski M.J."/>
            <person name="Chevrette M.G."/>
            <person name="De Carvalho L.P.S."/>
            <person name="Shen B."/>
        </authorList>
    </citation>
    <scope>NUCLEOTIDE SEQUENCE [LARGE SCALE GENOMIC DNA]</scope>
    <source>
        <strain evidence="7 8">NPDC020863</strain>
    </source>
</reference>
<evidence type="ECO:0000256" key="4">
    <source>
        <dbReference type="ARBA" id="ARBA00023295"/>
    </source>
</evidence>
<gene>
    <name evidence="7" type="ORF">ACI2L5_21585</name>
</gene>
<sequence>MHNHFSRTLERLDRVRRERILPQVHRRLGGVEIEAWAVGDDGEPVSPRHALGLTPEPQRGRPDYRPFALGDAWGPAWSTTWFRIRGKVELQTPGPIDLLLDLGWFDHSVGGHCEGLVFTADGTIVKGLHPRQTAIRLSEGELRESEGAAGTGLLDSDGRFELYVEAAANPLLLGLPPFVVTEHGEKGAQEPFEQFRLRRAETAEFSPEVYALLSDLDVLGGLAAELTEDEPRHWRLLRGIEHALDVYDEADAEASAHWARAVLAPLLAVPAHSSAHRITAVGHAHMDSAWLWPLRETVRKLARTVSNALALLDAHPDLVYTMSAAQHFAWLEEHYPELFARVRDHVERGRLVPVGGMWVEPDGVIPTGESLVRQLTYGKRYFQSRFGIEAREVWLPDSFGYSGALPQLARRAGARWFLTQKISWNDTTTFPHHSFWWEGIDGTRIFTHFPPAETYAAEVTARELRHAVTTFKDKAIASHSLLPYGYGDGGGGPTREMAERLRRFADLEGAPRVKSRAPAEFFEDAEAELREVESVAPPLAPVHRGELYLELHRGTLTSQVAMKRHNRTCESLLRAAEYLSAAATVLRGAPYPKDRLDEIWRGVLLHQFHDILPGTSISWVHREARDTYRATEARLHELIDEAAKALGTATDEKTHGRTAGQTAGLLPPFVSARTADAEREPDPVRIADGEAGATVLDDGLLRVVIDADGHITSLVDLRGGREVVPPGGRAGVLQLFRDEPVRWDAWDVDRHTLRHLQVIDDVTSRTVVRDGPDAGVEVVRRFGASTVTLTMWLRAGTGRFETECEADWQERERLLKVALPVHVMARTARYETQYGYVERPLLVNTGAEDAMFEAAMHRYIQVADGDYGLAILNDTMYGADARADRDSTVVRLSLLRGSRFPDPDADVGRHHFRWALLPGADVPAAVEAASLFNAPDIAAFPPREPLVAIEPLTGHAIVDWVKLADDGSGDLIVRVYETQGGRARALLRPCAGLAADAVVWETDLLERELPTQQPVEDTAEDHLSTALPRTSAGARRPADGAALELGPFQVATLRIAS</sequence>
<dbReference type="RefSeq" id="WP_404746878.1">
    <property type="nucleotide sequence ID" value="NZ_JBJDQH010000007.1"/>
</dbReference>
<dbReference type="CDD" id="cd10789">
    <property type="entry name" value="GH38N_AMII_ER_cytosolic"/>
    <property type="match status" value="1"/>
</dbReference>
<comment type="similarity">
    <text evidence="1">Belongs to the glycosyl hydrolase 38 family.</text>
</comment>
<feature type="region of interest" description="Disordered" evidence="5">
    <location>
        <begin position="1010"/>
        <end position="1038"/>
    </location>
</feature>
<dbReference type="Pfam" id="PF17677">
    <property type="entry name" value="Glyco_hydro38C2"/>
    <property type="match status" value="1"/>
</dbReference>
<dbReference type="Pfam" id="PF09261">
    <property type="entry name" value="Alpha-mann_mid"/>
    <property type="match status" value="1"/>
</dbReference>
<dbReference type="SUPFAM" id="SSF88713">
    <property type="entry name" value="Glycoside hydrolase/deacetylase"/>
    <property type="match status" value="1"/>
</dbReference>
<dbReference type="PANTHER" id="PTHR46017">
    <property type="entry name" value="ALPHA-MANNOSIDASE 2C1"/>
    <property type="match status" value="1"/>
</dbReference>
<keyword evidence="2" id="KW-0479">Metal-binding</keyword>
<dbReference type="Gene3D" id="2.70.98.30">
    <property type="entry name" value="Golgi alpha-mannosidase II, domain 4"/>
    <property type="match status" value="1"/>
</dbReference>
<dbReference type="InterPro" id="IPR000602">
    <property type="entry name" value="Glyco_hydro_38_N"/>
</dbReference>
<dbReference type="SMART" id="SM00872">
    <property type="entry name" value="Alpha-mann_mid"/>
    <property type="match status" value="1"/>
</dbReference>
<dbReference type="InterPro" id="IPR027291">
    <property type="entry name" value="Glyco_hydro_38_N_sf"/>
</dbReference>
<evidence type="ECO:0000256" key="3">
    <source>
        <dbReference type="ARBA" id="ARBA00022801"/>
    </source>
</evidence>
<dbReference type="Gene3D" id="1.20.1270.50">
    <property type="entry name" value="Glycoside hydrolase family 38, central domain"/>
    <property type="match status" value="1"/>
</dbReference>
<evidence type="ECO:0000313" key="7">
    <source>
        <dbReference type="EMBL" id="MFK4267506.1"/>
    </source>
</evidence>
<keyword evidence="4" id="KW-0326">Glycosidase</keyword>
<evidence type="ECO:0000256" key="5">
    <source>
        <dbReference type="SAM" id="MobiDB-lite"/>
    </source>
</evidence>
<feature type="domain" description="Glycoside hydrolase family 38 central" evidence="6">
    <location>
        <begin position="550"/>
        <end position="628"/>
    </location>
</feature>
<proteinExistence type="inferred from homology"/>
<evidence type="ECO:0000259" key="6">
    <source>
        <dbReference type="SMART" id="SM00872"/>
    </source>
</evidence>
<dbReference type="InterPro" id="IPR011682">
    <property type="entry name" value="Glyco_hydro_38_C"/>
</dbReference>
<protein>
    <submittedName>
        <fullName evidence="7">Alpha-mannosidase</fullName>
    </submittedName>
</protein>
<dbReference type="InterPro" id="IPR028995">
    <property type="entry name" value="Glyco_hydro_57/38_cen_sf"/>
</dbReference>
<dbReference type="SUPFAM" id="SSF88688">
    <property type="entry name" value="Families 57/38 glycoside transferase middle domain"/>
    <property type="match status" value="1"/>
</dbReference>
<dbReference type="Proteomes" id="UP001620295">
    <property type="component" value="Unassembled WGS sequence"/>
</dbReference>
<dbReference type="Pfam" id="PF07748">
    <property type="entry name" value="Glyco_hydro_38C"/>
    <property type="match status" value="1"/>
</dbReference>
<dbReference type="PANTHER" id="PTHR46017:SF1">
    <property type="entry name" value="ALPHA-MANNOSIDASE 2C1"/>
    <property type="match status" value="1"/>
</dbReference>
<evidence type="ECO:0000256" key="1">
    <source>
        <dbReference type="ARBA" id="ARBA00009792"/>
    </source>
</evidence>
<evidence type="ECO:0000313" key="8">
    <source>
        <dbReference type="Proteomes" id="UP001620295"/>
    </source>
</evidence>
<dbReference type="Pfam" id="PF01074">
    <property type="entry name" value="Glyco_hydro_38N"/>
    <property type="match status" value="1"/>
</dbReference>
<dbReference type="InterPro" id="IPR041147">
    <property type="entry name" value="GH38_C"/>
</dbReference>
<dbReference type="Pfam" id="PF22907">
    <property type="entry name" value="Ams1-like_1st"/>
    <property type="match status" value="1"/>
</dbReference>
<comment type="caution">
    <text evidence="7">The sequence shown here is derived from an EMBL/GenBank/DDBJ whole genome shotgun (WGS) entry which is preliminary data.</text>
</comment>
<evidence type="ECO:0000256" key="2">
    <source>
        <dbReference type="ARBA" id="ARBA00022723"/>
    </source>
</evidence>
<keyword evidence="8" id="KW-1185">Reference proteome</keyword>
<dbReference type="InterPro" id="IPR011330">
    <property type="entry name" value="Glyco_hydro/deAcase_b/a-brl"/>
</dbReference>
<dbReference type="InterPro" id="IPR015341">
    <property type="entry name" value="Glyco_hydro_38_cen"/>
</dbReference>
<dbReference type="InterPro" id="IPR054723">
    <property type="entry name" value="Ams1-like_N"/>
</dbReference>
<dbReference type="InterPro" id="IPR011013">
    <property type="entry name" value="Gal_mutarotase_sf_dom"/>
</dbReference>
<dbReference type="InterPro" id="IPR037094">
    <property type="entry name" value="Glyco_hydro_38_cen_sf"/>
</dbReference>
<dbReference type="SUPFAM" id="SSF74650">
    <property type="entry name" value="Galactose mutarotase-like"/>
    <property type="match status" value="1"/>
</dbReference>
<keyword evidence="3" id="KW-0378">Hydrolase</keyword>
<dbReference type="Gene3D" id="3.20.110.10">
    <property type="entry name" value="Glycoside hydrolase 38, N terminal domain"/>
    <property type="match status" value="1"/>
</dbReference>